<comment type="caution">
    <text evidence="2">The sequence shown here is derived from an EMBL/GenBank/DDBJ whole genome shotgun (WGS) entry which is preliminary data.</text>
</comment>
<proteinExistence type="predicted"/>
<reference evidence="2" key="2">
    <citation type="submission" date="2021-02" db="EMBL/GenBank/DDBJ databases">
        <authorList>
            <person name="Kimball J.A."/>
            <person name="Haas M.W."/>
            <person name="Macchietto M."/>
            <person name="Kono T."/>
            <person name="Duquette J."/>
            <person name="Shao M."/>
        </authorList>
    </citation>
    <scope>NUCLEOTIDE SEQUENCE</scope>
    <source>
        <tissue evidence="2">Fresh leaf tissue</tissue>
    </source>
</reference>
<dbReference type="AlphaFoldDB" id="A0A8J5W078"/>
<sequence length="79" mass="8784">MVRRRLDLGQRDDGGLSGSWMARRRFSARFSVSSRRQAAQDLGPSVSAHSTRSRRSDTVAEQRSRPAGEGVLWGKGPRD</sequence>
<feature type="compositionally biased region" description="Basic and acidic residues" evidence="1">
    <location>
        <begin position="1"/>
        <end position="14"/>
    </location>
</feature>
<evidence type="ECO:0000256" key="1">
    <source>
        <dbReference type="SAM" id="MobiDB-lite"/>
    </source>
</evidence>
<gene>
    <name evidence="2" type="ORF">GUJ93_ZPchr0019g2687</name>
</gene>
<reference evidence="2" key="1">
    <citation type="journal article" date="2021" name="bioRxiv">
        <title>Whole Genome Assembly and Annotation of Northern Wild Rice, Zizania palustris L., Supports a Whole Genome Duplication in the Zizania Genus.</title>
        <authorList>
            <person name="Haas M."/>
            <person name="Kono T."/>
            <person name="Macchietto M."/>
            <person name="Millas R."/>
            <person name="McGilp L."/>
            <person name="Shao M."/>
            <person name="Duquette J."/>
            <person name="Hirsch C.N."/>
            <person name="Kimball J."/>
        </authorList>
    </citation>
    <scope>NUCLEOTIDE SEQUENCE</scope>
    <source>
        <tissue evidence="2">Fresh leaf tissue</tissue>
    </source>
</reference>
<evidence type="ECO:0000313" key="2">
    <source>
        <dbReference type="EMBL" id="KAG8081706.1"/>
    </source>
</evidence>
<feature type="compositionally biased region" description="Basic and acidic residues" evidence="1">
    <location>
        <begin position="54"/>
        <end position="66"/>
    </location>
</feature>
<feature type="region of interest" description="Disordered" evidence="1">
    <location>
        <begin position="35"/>
        <end position="79"/>
    </location>
</feature>
<evidence type="ECO:0000313" key="3">
    <source>
        <dbReference type="Proteomes" id="UP000729402"/>
    </source>
</evidence>
<accession>A0A8J5W078</accession>
<name>A0A8J5W078_ZIZPA</name>
<feature type="region of interest" description="Disordered" evidence="1">
    <location>
        <begin position="1"/>
        <end position="20"/>
    </location>
</feature>
<keyword evidence="3" id="KW-1185">Reference proteome</keyword>
<dbReference type="EMBL" id="JAAALK010000087">
    <property type="protein sequence ID" value="KAG8081706.1"/>
    <property type="molecule type" value="Genomic_DNA"/>
</dbReference>
<protein>
    <submittedName>
        <fullName evidence="2">Uncharacterized protein</fullName>
    </submittedName>
</protein>
<organism evidence="2 3">
    <name type="scientific">Zizania palustris</name>
    <name type="common">Northern wild rice</name>
    <dbReference type="NCBI Taxonomy" id="103762"/>
    <lineage>
        <taxon>Eukaryota</taxon>
        <taxon>Viridiplantae</taxon>
        <taxon>Streptophyta</taxon>
        <taxon>Embryophyta</taxon>
        <taxon>Tracheophyta</taxon>
        <taxon>Spermatophyta</taxon>
        <taxon>Magnoliopsida</taxon>
        <taxon>Liliopsida</taxon>
        <taxon>Poales</taxon>
        <taxon>Poaceae</taxon>
        <taxon>BOP clade</taxon>
        <taxon>Oryzoideae</taxon>
        <taxon>Oryzeae</taxon>
        <taxon>Zizaniinae</taxon>
        <taxon>Zizania</taxon>
    </lineage>
</organism>
<dbReference type="Proteomes" id="UP000729402">
    <property type="component" value="Unassembled WGS sequence"/>
</dbReference>